<evidence type="ECO:0000313" key="2">
    <source>
        <dbReference type="Proteomes" id="UP000286594"/>
    </source>
</evidence>
<reference evidence="1 2" key="1">
    <citation type="submission" date="2019-01" db="EMBL/GenBank/DDBJ databases">
        <title>Sinorhodobacter populi sp. nov. isolated from the symptomatic bark tissue of Populus euramericana canker.</title>
        <authorList>
            <person name="Xu G."/>
        </authorList>
    </citation>
    <scope>NUCLEOTIDE SEQUENCE [LARGE SCALE GENOMIC DNA]</scope>
    <source>
        <strain evidence="1 2">CCTCC AB2012026</strain>
    </source>
</reference>
<dbReference type="EMBL" id="SAVB01000008">
    <property type="protein sequence ID" value="RWR49836.1"/>
    <property type="molecule type" value="Genomic_DNA"/>
</dbReference>
<name>A0A443LKX0_9RHOB</name>
<dbReference type="OrthoDB" id="7719130at2"/>
<evidence type="ECO:0000313" key="1">
    <source>
        <dbReference type="EMBL" id="RWR49836.1"/>
    </source>
</evidence>
<protein>
    <submittedName>
        <fullName evidence="1">Uncharacterized protein</fullName>
    </submittedName>
</protein>
<sequence length="335" mass="36851">MRDHLAGVLLQPAELLGLDREQPEAAVEDRFHRLIARAQADHPGKVLVLSHEMIFKMVPVLRNLARIARAHADEVMVVAYVRRQSDFLVSAFGQWLFRAPARIAETAAVLRDHGLDPALFWGVERHLIAVLLGGWEVGRQLSGHLYFDWSSSMSERAAALTVLGVPLSVGLLPRPGFERPLIADFLARIGLPAKFPAAVEQVRNPGFPPALIEGVCAAIEAGYAMPGPGEHTDFFDSMGTVNADRAGQNETFLAQLKDRVDTAFAPANAAFARQFSLPVSYFAPRRQVTQAQVQDEIWREVRVRAALPEALRQRERAARAALAQMAWAAYSGRGA</sequence>
<keyword evidence="2" id="KW-1185">Reference proteome</keyword>
<proteinExistence type="predicted"/>
<comment type="caution">
    <text evidence="1">The sequence shown here is derived from an EMBL/GenBank/DDBJ whole genome shotgun (WGS) entry which is preliminary data.</text>
</comment>
<gene>
    <name evidence="1" type="ORF">EOW65_07730</name>
</gene>
<dbReference type="AlphaFoldDB" id="A0A443LKX0"/>
<accession>A0A443LKX0</accession>
<dbReference type="RefSeq" id="WP_128148393.1">
    <property type="nucleotide sequence ID" value="NZ_SAVB01000008.1"/>
</dbReference>
<organism evidence="1 2">
    <name type="scientific">Paenirhodobacter ferrireducens</name>
    <dbReference type="NCBI Taxonomy" id="1215032"/>
    <lineage>
        <taxon>Bacteria</taxon>
        <taxon>Pseudomonadati</taxon>
        <taxon>Pseudomonadota</taxon>
        <taxon>Alphaproteobacteria</taxon>
        <taxon>Rhodobacterales</taxon>
        <taxon>Rhodobacter group</taxon>
        <taxon>Paenirhodobacter</taxon>
    </lineage>
</organism>
<dbReference type="Proteomes" id="UP000286594">
    <property type="component" value="Unassembled WGS sequence"/>
</dbReference>